<comment type="caution">
    <text evidence="1">The sequence shown here is derived from an EMBL/GenBank/DDBJ whole genome shotgun (WGS) entry which is preliminary data.</text>
</comment>
<accession>A0ACB8ZNH6</accession>
<gene>
    <name evidence="1" type="ORF">L2E82_43903</name>
</gene>
<organism evidence="1 2">
    <name type="scientific">Cichorium intybus</name>
    <name type="common">Chicory</name>
    <dbReference type="NCBI Taxonomy" id="13427"/>
    <lineage>
        <taxon>Eukaryota</taxon>
        <taxon>Viridiplantae</taxon>
        <taxon>Streptophyta</taxon>
        <taxon>Embryophyta</taxon>
        <taxon>Tracheophyta</taxon>
        <taxon>Spermatophyta</taxon>
        <taxon>Magnoliopsida</taxon>
        <taxon>eudicotyledons</taxon>
        <taxon>Gunneridae</taxon>
        <taxon>Pentapetalae</taxon>
        <taxon>asterids</taxon>
        <taxon>campanulids</taxon>
        <taxon>Asterales</taxon>
        <taxon>Asteraceae</taxon>
        <taxon>Cichorioideae</taxon>
        <taxon>Cichorieae</taxon>
        <taxon>Cichoriinae</taxon>
        <taxon>Cichorium</taxon>
    </lineage>
</organism>
<dbReference type="EMBL" id="CM042016">
    <property type="protein sequence ID" value="KAI3699524.1"/>
    <property type="molecule type" value="Genomic_DNA"/>
</dbReference>
<protein>
    <submittedName>
        <fullName evidence="1">Uncharacterized protein</fullName>
    </submittedName>
</protein>
<reference evidence="2" key="1">
    <citation type="journal article" date="2022" name="Mol. Ecol. Resour.">
        <title>The genomes of chicory, endive, great burdock and yacon provide insights into Asteraceae palaeo-polyploidization history and plant inulin production.</title>
        <authorList>
            <person name="Fan W."/>
            <person name="Wang S."/>
            <person name="Wang H."/>
            <person name="Wang A."/>
            <person name="Jiang F."/>
            <person name="Liu H."/>
            <person name="Zhao H."/>
            <person name="Xu D."/>
            <person name="Zhang Y."/>
        </authorList>
    </citation>
    <scope>NUCLEOTIDE SEQUENCE [LARGE SCALE GENOMIC DNA]</scope>
    <source>
        <strain evidence="2">cv. Punajuju</strain>
    </source>
</reference>
<name>A0ACB8ZNH6_CICIN</name>
<keyword evidence="2" id="KW-1185">Reference proteome</keyword>
<dbReference type="Proteomes" id="UP001055811">
    <property type="component" value="Linkage Group LG08"/>
</dbReference>
<sequence length="230" mass="25029">MIDGVEVESFNSSEEDRDLKNGSLQRQSLISNSDSSKSKDPYNIYQTINNFVPIPITAAATVPVAAIATTTITTATTPVAIVTNAMTTTFILEFWLIPSPAVISSFSVDPSPTPISILTLNTPIVFVVPLTVASPPTLSSTQKVAYENITSLGNTPIHPPVYTPYCSFSRDHSRDLTQNKMNTKDSRSFSSKPIRNSISIMEILSAMIDMGPVMGLDMYSCQQDMLQLIN</sequence>
<evidence type="ECO:0000313" key="1">
    <source>
        <dbReference type="EMBL" id="KAI3699524.1"/>
    </source>
</evidence>
<reference evidence="1 2" key="2">
    <citation type="journal article" date="2022" name="Mol. Ecol. Resour.">
        <title>The genomes of chicory, endive, great burdock and yacon provide insights into Asteraceae paleo-polyploidization history and plant inulin production.</title>
        <authorList>
            <person name="Fan W."/>
            <person name="Wang S."/>
            <person name="Wang H."/>
            <person name="Wang A."/>
            <person name="Jiang F."/>
            <person name="Liu H."/>
            <person name="Zhao H."/>
            <person name="Xu D."/>
            <person name="Zhang Y."/>
        </authorList>
    </citation>
    <scope>NUCLEOTIDE SEQUENCE [LARGE SCALE GENOMIC DNA]</scope>
    <source>
        <strain evidence="2">cv. Punajuju</strain>
        <tissue evidence="1">Leaves</tissue>
    </source>
</reference>
<evidence type="ECO:0000313" key="2">
    <source>
        <dbReference type="Proteomes" id="UP001055811"/>
    </source>
</evidence>
<proteinExistence type="predicted"/>